<keyword evidence="2 4" id="KW-0547">Nucleotide-binding</keyword>
<dbReference type="Gene3D" id="1.10.510.10">
    <property type="entry name" value="Transferase(Phosphotransferase) domain 1"/>
    <property type="match status" value="1"/>
</dbReference>
<evidence type="ECO:0000256" key="1">
    <source>
        <dbReference type="ARBA" id="ARBA00012513"/>
    </source>
</evidence>
<dbReference type="EC" id="2.7.11.1" evidence="1"/>
<accession>A0A5J4WKU1</accession>
<evidence type="ECO:0000313" key="8">
    <source>
        <dbReference type="Proteomes" id="UP000324800"/>
    </source>
</evidence>
<organism evidence="7 8">
    <name type="scientific">Streblomastix strix</name>
    <dbReference type="NCBI Taxonomy" id="222440"/>
    <lineage>
        <taxon>Eukaryota</taxon>
        <taxon>Metamonada</taxon>
        <taxon>Preaxostyla</taxon>
        <taxon>Oxymonadida</taxon>
        <taxon>Streblomastigidae</taxon>
        <taxon>Streblomastix</taxon>
    </lineage>
</organism>
<dbReference type="InterPro" id="IPR017441">
    <property type="entry name" value="Protein_kinase_ATP_BS"/>
</dbReference>
<dbReference type="GO" id="GO:0004674">
    <property type="term" value="F:protein serine/threonine kinase activity"/>
    <property type="evidence" value="ECO:0007669"/>
    <property type="project" value="UniProtKB-KW"/>
</dbReference>
<dbReference type="InterPro" id="IPR000719">
    <property type="entry name" value="Prot_kinase_dom"/>
</dbReference>
<reference evidence="7 8" key="1">
    <citation type="submission" date="2019-03" db="EMBL/GenBank/DDBJ databases">
        <title>Single cell metagenomics reveals metabolic interactions within the superorganism composed of flagellate Streblomastix strix and complex community of Bacteroidetes bacteria on its surface.</title>
        <authorList>
            <person name="Treitli S.C."/>
            <person name="Kolisko M."/>
            <person name="Husnik F."/>
            <person name="Keeling P."/>
            <person name="Hampl V."/>
        </authorList>
    </citation>
    <scope>NUCLEOTIDE SEQUENCE [LARGE SCALE GENOMIC DNA]</scope>
    <source>
        <strain evidence="7">ST1C</strain>
    </source>
</reference>
<comment type="similarity">
    <text evidence="5">Belongs to the protein kinase superfamily.</text>
</comment>
<dbReference type="EMBL" id="SNRW01001813">
    <property type="protein sequence ID" value="KAA6394919.1"/>
    <property type="molecule type" value="Genomic_DNA"/>
</dbReference>
<feature type="domain" description="Protein kinase" evidence="6">
    <location>
        <begin position="22"/>
        <end position="286"/>
    </location>
</feature>
<dbReference type="GO" id="GO:0005524">
    <property type="term" value="F:ATP binding"/>
    <property type="evidence" value="ECO:0007669"/>
    <property type="project" value="UniProtKB-UniRule"/>
</dbReference>
<comment type="caution">
    <text evidence="7">The sequence shown here is derived from an EMBL/GenBank/DDBJ whole genome shotgun (WGS) entry which is preliminary data.</text>
</comment>
<dbReference type="AlphaFoldDB" id="A0A5J4WKU1"/>
<dbReference type="PROSITE" id="PS00107">
    <property type="entry name" value="PROTEIN_KINASE_ATP"/>
    <property type="match status" value="1"/>
</dbReference>
<keyword evidence="7" id="KW-0418">Kinase</keyword>
<sequence length="340" mass="38694">MEHQLLAAEVPFKSGDVIKETFTLQHQLGSGSYGVIYSAIYSSGPNQKHVAIKLEKNLPQFTLQANEVLVMKTMENSSHFAKFYQCGTHEGYKFVVMELLGPSLLQLANRQYPFKFSLSQLLKFGIQAIESLCDLHSAGFVHRDIKPDNFMIGNSQKTGGIIYLIDFGLCKRLIKQNGVIIKPQQHSSFRGTVRYASPNAHRHLELCRSDDLISLLYVLVELYMGKLPWSNITDPDIVLSLKLEYLGGQLVENMPPEFKQFDDHIFSLNYEDEPDYLYLISFRDLAAKIGSDKETAGLLEIEKIIVVAQLKRQEWIILIVIVVELRIGQCIGFEYCLMHQ</sequence>
<dbReference type="Pfam" id="PF00069">
    <property type="entry name" value="Pkinase"/>
    <property type="match status" value="1"/>
</dbReference>
<dbReference type="PROSITE" id="PS00108">
    <property type="entry name" value="PROTEIN_KINASE_ST"/>
    <property type="match status" value="1"/>
</dbReference>
<evidence type="ECO:0000313" key="7">
    <source>
        <dbReference type="EMBL" id="KAA6394919.1"/>
    </source>
</evidence>
<dbReference type="InterPro" id="IPR050235">
    <property type="entry name" value="CK1_Ser-Thr_kinase"/>
</dbReference>
<protein>
    <recommendedName>
        <fullName evidence="1">non-specific serine/threonine protein kinase</fullName>
        <ecNumber evidence="1">2.7.11.1</ecNumber>
    </recommendedName>
</protein>
<name>A0A5J4WKU1_9EUKA</name>
<feature type="binding site" evidence="4">
    <location>
        <position position="53"/>
    </location>
    <ligand>
        <name>ATP</name>
        <dbReference type="ChEBI" id="CHEBI:30616"/>
    </ligand>
</feature>
<evidence type="ECO:0000256" key="5">
    <source>
        <dbReference type="RuleBase" id="RU000304"/>
    </source>
</evidence>
<keyword evidence="7" id="KW-0808">Transferase</keyword>
<evidence type="ECO:0000259" key="6">
    <source>
        <dbReference type="PROSITE" id="PS50011"/>
    </source>
</evidence>
<keyword evidence="5" id="KW-0723">Serine/threonine-protein kinase</keyword>
<dbReference type="InterPro" id="IPR008271">
    <property type="entry name" value="Ser/Thr_kinase_AS"/>
</dbReference>
<dbReference type="PANTHER" id="PTHR11909">
    <property type="entry name" value="CASEIN KINASE-RELATED"/>
    <property type="match status" value="1"/>
</dbReference>
<gene>
    <name evidence="7" type="ORF">EZS28_009551</name>
</gene>
<dbReference type="OrthoDB" id="5979581at2759"/>
<keyword evidence="3 4" id="KW-0067">ATP-binding</keyword>
<dbReference type="Proteomes" id="UP000324800">
    <property type="component" value="Unassembled WGS sequence"/>
</dbReference>
<evidence type="ECO:0000256" key="4">
    <source>
        <dbReference type="PROSITE-ProRule" id="PRU10141"/>
    </source>
</evidence>
<dbReference type="SUPFAM" id="SSF56112">
    <property type="entry name" value="Protein kinase-like (PK-like)"/>
    <property type="match status" value="1"/>
</dbReference>
<evidence type="ECO:0000256" key="2">
    <source>
        <dbReference type="ARBA" id="ARBA00022741"/>
    </source>
</evidence>
<dbReference type="SMART" id="SM00220">
    <property type="entry name" value="S_TKc"/>
    <property type="match status" value="1"/>
</dbReference>
<proteinExistence type="inferred from homology"/>
<dbReference type="PROSITE" id="PS50011">
    <property type="entry name" value="PROTEIN_KINASE_DOM"/>
    <property type="match status" value="1"/>
</dbReference>
<evidence type="ECO:0000256" key="3">
    <source>
        <dbReference type="ARBA" id="ARBA00022840"/>
    </source>
</evidence>
<dbReference type="InterPro" id="IPR011009">
    <property type="entry name" value="Kinase-like_dom_sf"/>
</dbReference>